<evidence type="ECO:0000256" key="5">
    <source>
        <dbReference type="SAM" id="SignalP"/>
    </source>
</evidence>
<organism evidence="7 8">
    <name type="scientific">Novosphingobium pokkalii</name>
    <dbReference type="NCBI Taxonomy" id="1770194"/>
    <lineage>
        <taxon>Bacteria</taxon>
        <taxon>Pseudomonadati</taxon>
        <taxon>Pseudomonadota</taxon>
        <taxon>Alphaproteobacteria</taxon>
        <taxon>Sphingomonadales</taxon>
        <taxon>Sphingomonadaceae</taxon>
        <taxon>Novosphingobium</taxon>
    </lineage>
</organism>
<comment type="function">
    <text evidence="1">Is involved in generating a small heat-stable compound (Nod), an acylated oligomer of N-acetylglucosamine, that stimulates mitosis in various plant protoplasts.</text>
</comment>
<dbReference type="Gene3D" id="3.20.20.370">
    <property type="entry name" value="Glycoside hydrolase/deacetylase"/>
    <property type="match status" value="1"/>
</dbReference>
<dbReference type="Proteomes" id="UP001595683">
    <property type="component" value="Unassembled WGS sequence"/>
</dbReference>
<dbReference type="InterPro" id="IPR002509">
    <property type="entry name" value="NODB_dom"/>
</dbReference>
<reference evidence="8" key="1">
    <citation type="journal article" date="2019" name="Int. J. Syst. Evol. Microbiol.">
        <title>The Global Catalogue of Microorganisms (GCM) 10K type strain sequencing project: providing services to taxonomists for standard genome sequencing and annotation.</title>
        <authorList>
            <consortium name="The Broad Institute Genomics Platform"/>
            <consortium name="The Broad Institute Genome Sequencing Center for Infectious Disease"/>
            <person name="Wu L."/>
            <person name="Ma J."/>
        </authorList>
    </citation>
    <scope>NUCLEOTIDE SEQUENCE [LARGE SCALE GENOMIC DNA]</scope>
    <source>
        <strain evidence="8">KCTC 42224</strain>
    </source>
</reference>
<comment type="similarity">
    <text evidence="2">Belongs to the polysaccharide deacetylase family.</text>
</comment>
<keyword evidence="5" id="KW-0732">Signal</keyword>
<evidence type="ECO:0000259" key="6">
    <source>
        <dbReference type="Pfam" id="PF01522"/>
    </source>
</evidence>
<proteinExistence type="inferred from homology"/>
<dbReference type="InterPro" id="IPR011330">
    <property type="entry name" value="Glyco_hydro/deAcase_b/a-brl"/>
</dbReference>
<protein>
    <recommendedName>
        <fullName evidence="3">Chitooligosaccharide deacetylase</fullName>
    </recommendedName>
    <alternativeName>
        <fullName evidence="4">Nodulation protein B</fullName>
    </alternativeName>
</protein>
<evidence type="ECO:0000256" key="1">
    <source>
        <dbReference type="ARBA" id="ARBA00003236"/>
    </source>
</evidence>
<feature type="domain" description="NodB homology" evidence="6">
    <location>
        <begin position="56"/>
        <end position="162"/>
    </location>
</feature>
<evidence type="ECO:0000313" key="7">
    <source>
        <dbReference type="EMBL" id="MFC3671562.1"/>
    </source>
</evidence>
<keyword evidence="8" id="KW-1185">Reference proteome</keyword>
<sequence>MRRHIRAILAAAAILAIPMAAQANDLPILPQAADQPRPAGTRAKLRVLDWAGMRAAVSYTFDDAQPSQSEHLDELLATGAPMTEYIVSSAMQTAPDFVSSWRKAGKAGWELGNHTGHHCPFGQACGGLARFDAASDIDAAERVITGTLKAPGVWTLAYPFGDTRWREATEPRVFLARGVQPGSVAPHGGDRYNLPVFPVAQGQVARDFDQGVDSARAQRHWLIFMFHSLRPTKADWFAGVETSDVVANVRRTQGLRDVWIGTLADVGAYWLGQQIVEAAVAKAANPDTPQTWRWAVPAHFPPGRMLRVRVDGGTLSQGGQDLPWDAHGFYTVALDAGELSWRP</sequence>
<gene>
    <name evidence="7" type="ORF">ACFOOT_08990</name>
</gene>
<dbReference type="EMBL" id="JBHRYE010000012">
    <property type="protein sequence ID" value="MFC3671562.1"/>
    <property type="molecule type" value="Genomic_DNA"/>
</dbReference>
<evidence type="ECO:0000313" key="8">
    <source>
        <dbReference type="Proteomes" id="UP001595683"/>
    </source>
</evidence>
<dbReference type="SUPFAM" id="SSF88713">
    <property type="entry name" value="Glycoside hydrolase/deacetylase"/>
    <property type="match status" value="1"/>
</dbReference>
<evidence type="ECO:0000256" key="2">
    <source>
        <dbReference type="ARBA" id="ARBA00010973"/>
    </source>
</evidence>
<feature type="chain" id="PRO_5046477212" description="Chitooligosaccharide deacetylase" evidence="5">
    <location>
        <begin position="24"/>
        <end position="343"/>
    </location>
</feature>
<dbReference type="RefSeq" id="WP_191323644.1">
    <property type="nucleotide sequence ID" value="NZ_BMZP01000005.1"/>
</dbReference>
<feature type="signal peptide" evidence="5">
    <location>
        <begin position="1"/>
        <end position="23"/>
    </location>
</feature>
<comment type="caution">
    <text evidence="7">The sequence shown here is derived from an EMBL/GenBank/DDBJ whole genome shotgun (WGS) entry which is preliminary data.</text>
</comment>
<evidence type="ECO:0000256" key="4">
    <source>
        <dbReference type="ARBA" id="ARBA00032976"/>
    </source>
</evidence>
<dbReference type="Pfam" id="PF01522">
    <property type="entry name" value="Polysacc_deac_1"/>
    <property type="match status" value="1"/>
</dbReference>
<evidence type="ECO:0000256" key="3">
    <source>
        <dbReference type="ARBA" id="ARBA00020071"/>
    </source>
</evidence>
<accession>A0ABV7V3S5</accession>
<name>A0ABV7V3S5_9SPHN</name>